<dbReference type="PANTHER" id="PTHR31650:SF1">
    <property type="entry name" value="WAX ESTER SYNTHASE_DIACYLGLYCEROL ACYLTRANSFERASE 4-RELATED"/>
    <property type="match status" value="1"/>
</dbReference>
<evidence type="ECO:0000313" key="3">
    <source>
        <dbReference type="Proteomes" id="UP001642540"/>
    </source>
</evidence>
<dbReference type="Proteomes" id="UP001642540">
    <property type="component" value="Unassembled WGS sequence"/>
</dbReference>
<keyword evidence="1" id="KW-0812">Transmembrane</keyword>
<dbReference type="InterPro" id="IPR045034">
    <property type="entry name" value="O-acyltransferase_WSD1-like"/>
</dbReference>
<organism evidence="2 3">
    <name type="scientific">Orchesella dallaii</name>
    <dbReference type="NCBI Taxonomy" id="48710"/>
    <lineage>
        <taxon>Eukaryota</taxon>
        <taxon>Metazoa</taxon>
        <taxon>Ecdysozoa</taxon>
        <taxon>Arthropoda</taxon>
        <taxon>Hexapoda</taxon>
        <taxon>Collembola</taxon>
        <taxon>Entomobryomorpha</taxon>
        <taxon>Entomobryoidea</taxon>
        <taxon>Orchesellidae</taxon>
        <taxon>Orchesellinae</taxon>
        <taxon>Orchesella</taxon>
    </lineage>
</organism>
<keyword evidence="1" id="KW-1133">Transmembrane helix</keyword>
<dbReference type="SUPFAM" id="SSF52777">
    <property type="entry name" value="CoA-dependent acyltransferases"/>
    <property type="match status" value="1"/>
</dbReference>
<sequence length="520" mass="60396">MKLYNIFDFVISLILWILIVVILVPIVLLLFLWKRCVIFIAHRVDKNLHATQPNDTYFSVGDTNKVPIVNVAQIWRVEGMLDIHEFRAHFRSLFFSCPESRKNYLNLYCYLKHFGGYVFKRSVDQVNVEEHVVMRQLPEDETLQSFIVKWMLRERFEDGKPLWQVVLLHLPSSEPNSEINVETVVLLKMHHCMTDGYGFIHIVDKLTGNTSPYLVTHEKETLFQMVKASFFGPKTLMDYVIEVARTPDLFYPLKDRKNAQWFMSLNTLDMKKIKDVRRRTKAHFISVMMTLMIGALRRYLHDTYGKDKEIPNNIWTANSLPWPGHPRNSLVNHWTGGVFQVPFKTEDPLERLCGTEKFFKFFHDMEMHKTVKRLIIPVTWCLPSPLLRWGHSLDLYYFRYSNAFASLLLSESPHFMLGKRVKQLYLPLGIKDAVPTSVLFGVSSSHSGQMDLSLLASSEVVASQEALDKIATVYFAQELEQLQRSIEDRIIPILESDCETCTLTEKDAVNNRINGNANVI</sequence>
<reference evidence="2 3" key="1">
    <citation type="submission" date="2024-08" db="EMBL/GenBank/DDBJ databases">
        <authorList>
            <person name="Cucini C."/>
            <person name="Frati F."/>
        </authorList>
    </citation>
    <scope>NUCLEOTIDE SEQUENCE [LARGE SCALE GENOMIC DNA]</scope>
</reference>
<dbReference type="PANTHER" id="PTHR31650">
    <property type="entry name" value="O-ACYLTRANSFERASE (WSD1-LIKE) FAMILY PROTEIN"/>
    <property type="match status" value="1"/>
</dbReference>
<keyword evidence="3" id="KW-1185">Reference proteome</keyword>
<feature type="transmembrane region" description="Helical" evidence="1">
    <location>
        <begin position="6"/>
        <end position="33"/>
    </location>
</feature>
<comment type="caution">
    <text evidence="2">The sequence shown here is derived from an EMBL/GenBank/DDBJ whole genome shotgun (WGS) entry which is preliminary data.</text>
</comment>
<protein>
    <recommendedName>
        <fullName evidence="4">Diacylglycerol O-acyltransferase</fullName>
    </recommendedName>
</protein>
<accession>A0ABP1QJB6</accession>
<evidence type="ECO:0000256" key="1">
    <source>
        <dbReference type="SAM" id="Phobius"/>
    </source>
</evidence>
<gene>
    <name evidence="2" type="ORF">ODALV1_LOCUS10782</name>
</gene>
<evidence type="ECO:0000313" key="2">
    <source>
        <dbReference type="EMBL" id="CAL8101254.1"/>
    </source>
</evidence>
<proteinExistence type="predicted"/>
<dbReference type="EMBL" id="CAXLJM020000033">
    <property type="protein sequence ID" value="CAL8101254.1"/>
    <property type="molecule type" value="Genomic_DNA"/>
</dbReference>
<name>A0ABP1QJB6_9HEXA</name>
<evidence type="ECO:0008006" key="4">
    <source>
        <dbReference type="Google" id="ProtNLM"/>
    </source>
</evidence>
<keyword evidence="1" id="KW-0472">Membrane</keyword>